<keyword evidence="3 5" id="KW-0687">Ribonucleoprotein</keyword>
<keyword evidence="2 5" id="KW-0689">Ribosomal protein</keyword>
<keyword evidence="5" id="KW-0694">RNA-binding</keyword>
<dbReference type="SUPFAM" id="SSF50104">
    <property type="entry name" value="Translation proteins SH3-like domain"/>
    <property type="match status" value="1"/>
</dbReference>
<dbReference type="InterPro" id="IPR014722">
    <property type="entry name" value="Rib_uL2_dom2"/>
</dbReference>
<dbReference type="InterPro" id="IPR005824">
    <property type="entry name" value="KOW"/>
</dbReference>
<name>A0A2H0YZ89_9BACT</name>
<dbReference type="Pfam" id="PF00467">
    <property type="entry name" value="KOW"/>
    <property type="match status" value="1"/>
</dbReference>
<dbReference type="Gene3D" id="2.30.30.30">
    <property type="match status" value="1"/>
</dbReference>
<reference evidence="9" key="1">
    <citation type="submission" date="2017-09" db="EMBL/GenBank/DDBJ databases">
        <title>Depth-based differentiation of microbial function through sediment-hosted aquifers and enrichment of novel symbionts in the deep terrestrial subsurface.</title>
        <authorList>
            <person name="Probst A.J."/>
            <person name="Ladd B."/>
            <person name="Jarett J.K."/>
            <person name="Geller-Mcgrath D.E."/>
            <person name="Sieber C.M.K."/>
            <person name="Emerson J.B."/>
            <person name="Anantharaman K."/>
            <person name="Thomas B.C."/>
            <person name="Malmstrom R."/>
            <person name="Stieglmeier M."/>
            <person name="Klingl A."/>
            <person name="Woyke T."/>
            <person name="Ryan C.M."/>
            <person name="Banfield J.F."/>
        </authorList>
    </citation>
    <scope>NUCLEOTIDE SEQUENCE [LARGE SCALE GENOMIC DNA]</scope>
</reference>
<dbReference type="GO" id="GO:1990904">
    <property type="term" value="C:ribonucleoprotein complex"/>
    <property type="evidence" value="ECO:0007669"/>
    <property type="project" value="UniProtKB-KW"/>
</dbReference>
<evidence type="ECO:0000256" key="1">
    <source>
        <dbReference type="ARBA" id="ARBA00010618"/>
    </source>
</evidence>
<evidence type="ECO:0000313" key="9">
    <source>
        <dbReference type="Proteomes" id="UP000228687"/>
    </source>
</evidence>
<dbReference type="Pfam" id="PF17136">
    <property type="entry name" value="ribosomal_L24"/>
    <property type="match status" value="1"/>
</dbReference>
<dbReference type="PROSITE" id="PS01108">
    <property type="entry name" value="RIBOSOMAL_L24"/>
    <property type="match status" value="1"/>
</dbReference>
<dbReference type="CDD" id="cd06089">
    <property type="entry name" value="KOW_RPL26"/>
    <property type="match status" value="1"/>
</dbReference>
<feature type="domain" description="KOW" evidence="7">
    <location>
        <begin position="2"/>
        <end position="29"/>
    </location>
</feature>
<sequence length="82" mass="8944">MKIKKGDKVKIITGKDKGKSGVVLRALPREDTVIVEGIALYKRHLKGTAGKVGRIIEKSRPVHVSNVMLISKEKIKSALDAP</sequence>
<evidence type="ECO:0000256" key="5">
    <source>
        <dbReference type="HAMAP-Rule" id="MF_01326"/>
    </source>
</evidence>
<dbReference type="AlphaFoldDB" id="A0A2H0YZ89"/>
<dbReference type="EMBL" id="PEXT01000006">
    <property type="protein sequence ID" value="PIS43629.1"/>
    <property type="molecule type" value="Genomic_DNA"/>
</dbReference>
<protein>
    <recommendedName>
        <fullName evidence="4 5">Large ribosomal subunit protein uL24</fullName>
    </recommendedName>
</protein>
<dbReference type="InterPro" id="IPR003256">
    <property type="entry name" value="Ribosomal_uL24"/>
</dbReference>
<dbReference type="PANTHER" id="PTHR12903">
    <property type="entry name" value="MITOCHONDRIAL RIBOSOMAL PROTEIN L24"/>
    <property type="match status" value="1"/>
</dbReference>
<dbReference type="InterPro" id="IPR008991">
    <property type="entry name" value="Translation_prot_SH3-like_sf"/>
</dbReference>
<comment type="caution">
    <text evidence="8">The sequence shown here is derived from an EMBL/GenBank/DDBJ whole genome shotgun (WGS) entry which is preliminary data.</text>
</comment>
<evidence type="ECO:0000256" key="6">
    <source>
        <dbReference type="RuleBase" id="RU003477"/>
    </source>
</evidence>
<dbReference type="GO" id="GO:0006412">
    <property type="term" value="P:translation"/>
    <property type="evidence" value="ECO:0007669"/>
    <property type="project" value="UniProtKB-UniRule"/>
</dbReference>
<dbReference type="InterPro" id="IPR005825">
    <property type="entry name" value="Ribosomal_uL24_CS"/>
</dbReference>
<organism evidence="8 9">
    <name type="scientific">Candidatus Kaiserbacteria bacterium CG08_land_8_20_14_0_20_50_21</name>
    <dbReference type="NCBI Taxonomy" id="1974604"/>
    <lineage>
        <taxon>Bacteria</taxon>
        <taxon>Candidatus Kaiseribacteriota</taxon>
    </lineage>
</organism>
<evidence type="ECO:0000259" key="7">
    <source>
        <dbReference type="SMART" id="SM00739"/>
    </source>
</evidence>
<accession>A0A2H0YZ89</accession>
<dbReference type="SMART" id="SM00739">
    <property type="entry name" value="KOW"/>
    <property type="match status" value="1"/>
</dbReference>
<evidence type="ECO:0000256" key="2">
    <source>
        <dbReference type="ARBA" id="ARBA00022980"/>
    </source>
</evidence>
<evidence type="ECO:0000256" key="4">
    <source>
        <dbReference type="ARBA" id="ARBA00035206"/>
    </source>
</evidence>
<proteinExistence type="inferred from homology"/>
<dbReference type="GO" id="GO:0019843">
    <property type="term" value="F:rRNA binding"/>
    <property type="evidence" value="ECO:0007669"/>
    <property type="project" value="UniProtKB-UniRule"/>
</dbReference>
<comment type="function">
    <text evidence="5">One of the proteins that surrounds the polypeptide exit tunnel on the outside of the subunit.</text>
</comment>
<keyword evidence="5" id="KW-0699">rRNA-binding</keyword>
<gene>
    <name evidence="5 8" type="primary">rplX</name>
    <name evidence="8" type="ORF">COT23_00255</name>
</gene>
<dbReference type="HAMAP" id="MF_01326_B">
    <property type="entry name" value="Ribosomal_uL24_B"/>
    <property type="match status" value="1"/>
</dbReference>
<dbReference type="InterPro" id="IPR057264">
    <property type="entry name" value="Ribosomal_uL24_C"/>
</dbReference>
<comment type="function">
    <text evidence="5">One of two assembly initiator proteins, it binds directly to the 5'-end of the 23S rRNA, where it nucleates assembly of the 50S subunit.</text>
</comment>
<evidence type="ECO:0000256" key="3">
    <source>
        <dbReference type="ARBA" id="ARBA00023274"/>
    </source>
</evidence>
<dbReference type="GO" id="GO:0003735">
    <property type="term" value="F:structural constituent of ribosome"/>
    <property type="evidence" value="ECO:0007669"/>
    <property type="project" value="InterPro"/>
</dbReference>
<dbReference type="InterPro" id="IPR041988">
    <property type="entry name" value="Ribosomal_uL24_KOW"/>
</dbReference>
<evidence type="ECO:0000313" key="8">
    <source>
        <dbReference type="EMBL" id="PIS43629.1"/>
    </source>
</evidence>
<dbReference type="NCBIfam" id="TIGR01079">
    <property type="entry name" value="rplX_bact"/>
    <property type="match status" value="1"/>
</dbReference>
<dbReference type="GO" id="GO:0005840">
    <property type="term" value="C:ribosome"/>
    <property type="evidence" value="ECO:0007669"/>
    <property type="project" value="UniProtKB-KW"/>
</dbReference>
<comment type="similarity">
    <text evidence="1 5 6">Belongs to the universal ribosomal protein uL24 family.</text>
</comment>
<comment type="subunit">
    <text evidence="5">Part of the 50S ribosomal subunit.</text>
</comment>
<dbReference type="Proteomes" id="UP000228687">
    <property type="component" value="Unassembled WGS sequence"/>
</dbReference>